<reference evidence="2" key="1">
    <citation type="journal article" date="2019" name="Int. J. Syst. Evol. Microbiol.">
        <title>The Global Catalogue of Microorganisms (GCM) 10K type strain sequencing project: providing services to taxonomists for standard genome sequencing and annotation.</title>
        <authorList>
            <consortium name="The Broad Institute Genomics Platform"/>
            <consortium name="The Broad Institute Genome Sequencing Center for Infectious Disease"/>
            <person name="Wu L."/>
            <person name="Ma J."/>
        </authorList>
    </citation>
    <scope>NUCLEOTIDE SEQUENCE [LARGE SCALE GENOMIC DNA]</scope>
    <source>
        <strain evidence="2">CGMCC 1.13718</strain>
    </source>
</reference>
<sequence length="436" mass="49909">MKASSEEREPLLENIRALSQPLRNRADLDPLVETLAGARIVMLGEATHGTSEFYLWRAAISRQLIEKHGFDFIAVEGDWPDCYRVNRFVKNYPQSGERAREVLCGFDRWPTWMWANWETVAFAEWLRKYNCGRERAAGFYGLDVYSLWESLDAIIGHVRATDPQSLALAERVFGCFQPHDRDERHYARHTAATHQDCADEVVGLLLRLAHRRPRHEADPEGDFDTEQNAHVMVNAERYYRTMVAAGPGSWNLRDTHMMETLNRLLLYHGADSKGIVWAHNTHVGDARATDMRRAGMHNIGQLAREEWGADLVRLVGFGCHRGSVIAGRRWGGERQKMPLPEAPAHAWEGLVHRALGDDGLFLFDGEGGCDQFLQSRGHRAIGVVYNPQYERFQYVPTELARRYDAFVHLEETRALHPLHIEASREAEPPDTYPWGF</sequence>
<organism evidence="1 2">
    <name type="scientific">Microbulbifer taiwanensis</name>
    <dbReference type="NCBI Taxonomy" id="986746"/>
    <lineage>
        <taxon>Bacteria</taxon>
        <taxon>Pseudomonadati</taxon>
        <taxon>Pseudomonadota</taxon>
        <taxon>Gammaproteobacteria</taxon>
        <taxon>Cellvibrionales</taxon>
        <taxon>Microbulbiferaceae</taxon>
        <taxon>Microbulbifer</taxon>
    </lineage>
</organism>
<dbReference type="InterPro" id="IPR007815">
    <property type="entry name" value="Emycin_Estase"/>
</dbReference>
<accession>A0ABW1YP01</accession>
<dbReference type="RefSeq" id="WP_193189814.1">
    <property type="nucleotide sequence ID" value="NZ_JACZFR010000009.1"/>
</dbReference>
<name>A0ABW1YP01_9GAMM</name>
<keyword evidence="2" id="KW-1185">Reference proteome</keyword>
<protein>
    <submittedName>
        <fullName evidence="1">Erythromycin esterase family protein</fullName>
    </submittedName>
</protein>
<dbReference type="EMBL" id="JBHSVR010000001">
    <property type="protein sequence ID" value="MFC6634241.1"/>
    <property type="molecule type" value="Genomic_DNA"/>
</dbReference>
<dbReference type="InterPro" id="IPR014622">
    <property type="entry name" value="UCP036794_erythomycin"/>
</dbReference>
<dbReference type="Gene3D" id="3.40.1660.10">
    <property type="entry name" value="EreA-like (biosynthetic domain)"/>
    <property type="match status" value="1"/>
</dbReference>
<dbReference type="PIRSF" id="PIRSF036794">
    <property type="entry name" value="UCP_erythr_ester"/>
    <property type="match status" value="1"/>
</dbReference>
<dbReference type="Gene3D" id="1.20.1440.30">
    <property type="entry name" value="Biosynthetic Protein domain"/>
    <property type="match status" value="1"/>
</dbReference>
<dbReference type="PANTHER" id="PTHR31299">
    <property type="entry name" value="ESTERASE, PUTATIVE (AFU_ORTHOLOGUE AFUA_1G05850)-RELATED"/>
    <property type="match status" value="1"/>
</dbReference>
<dbReference type="Pfam" id="PF05139">
    <property type="entry name" value="Erythro_esteras"/>
    <property type="match status" value="1"/>
</dbReference>
<dbReference type="Proteomes" id="UP001596425">
    <property type="component" value="Unassembled WGS sequence"/>
</dbReference>
<gene>
    <name evidence="1" type="ORF">ACFQBM_13155</name>
</gene>
<dbReference type="InterPro" id="IPR052036">
    <property type="entry name" value="Hydrolase/PRTase-associated"/>
</dbReference>
<proteinExistence type="predicted"/>
<evidence type="ECO:0000313" key="1">
    <source>
        <dbReference type="EMBL" id="MFC6634241.1"/>
    </source>
</evidence>
<comment type="caution">
    <text evidence="1">The sequence shown here is derived from an EMBL/GenBank/DDBJ whole genome shotgun (WGS) entry which is preliminary data.</text>
</comment>
<dbReference type="PANTHER" id="PTHR31299:SF0">
    <property type="entry name" value="ESTERASE, PUTATIVE (AFU_ORTHOLOGUE AFUA_1G05850)-RELATED"/>
    <property type="match status" value="1"/>
</dbReference>
<dbReference type="CDD" id="cd14728">
    <property type="entry name" value="Ere-like"/>
    <property type="match status" value="1"/>
</dbReference>
<dbReference type="Gene3D" id="3.30.1870.10">
    <property type="entry name" value="EreA-like, domain 2"/>
    <property type="match status" value="1"/>
</dbReference>
<dbReference type="SUPFAM" id="SSF159501">
    <property type="entry name" value="EreA/ChaN-like"/>
    <property type="match status" value="1"/>
</dbReference>
<evidence type="ECO:0000313" key="2">
    <source>
        <dbReference type="Proteomes" id="UP001596425"/>
    </source>
</evidence>